<feature type="signal peptide" evidence="1">
    <location>
        <begin position="1"/>
        <end position="23"/>
    </location>
</feature>
<reference evidence="2 3" key="1">
    <citation type="submission" date="2020-07" db="EMBL/GenBank/DDBJ databases">
        <authorList>
            <person name="Sun Q."/>
        </authorList>
    </citation>
    <scope>NUCLEOTIDE SEQUENCE [LARGE SCALE GENOMIC DNA]</scope>
    <source>
        <strain evidence="2 3">MAH-1</strain>
    </source>
</reference>
<dbReference type="EMBL" id="JACBJI010000002">
    <property type="protein sequence ID" value="NYA70230.1"/>
    <property type="molecule type" value="Genomic_DNA"/>
</dbReference>
<dbReference type="Proteomes" id="UP000535020">
    <property type="component" value="Unassembled WGS sequence"/>
</dbReference>
<dbReference type="AlphaFoldDB" id="A0A7Y9C4U1"/>
<keyword evidence="3" id="KW-1185">Reference proteome</keyword>
<organism evidence="2 3">
    <name type="scientific">Flavobacterium agri</name>
    <dbReference type="NCBI Taxonomy" id="2743471"/>
    <lineage>
        <taxon>Bacteria</taxon>
        <taxon>Pseudomonadati</taxon>
        <taxon>Bacteroidota</taxon>
        <taxon>Flavobacteriia</taxon>
        <taxon>Flavobacteriales</taxon>
        <taxon>Flavobacteriaceae</taxon>
        <taxon>Flavobacterium</taxon>
    </lineage>
</organism>
<protein>
    <submittedName>
        <fullName evidence="2">Uncharacterized protein</fullName>
    </submittedName>
</protein>
<evidence type="ECO:0000313" key="3">
    <source>
        <dbReference type="Proteomes" id="UP000535020"/>
    </source>
</evidence>
<proteinExistence type="predicted"/>
<name>A0A7Y9C4U1_9FLAO</name>
<keyword evidence="1" id="KW-0732">Signal</keyword>
<evidence type="ECO:0000313" key="2">
    <source>
        <dbReference type="EMBL" id="NYA70230.1"/>
    </source>
</evidence>
<evidence type="ECO:0000256" key="1">
    <source>
        <dbReference type="SAM" id="SignalP"/>
    </source>
</evidence>
<accession>A0A7Y9C4U1</accession>
<dbReference type="RefSeq" id="WP_176005048.1">
    <property type="nucleotide sequence ID" value="NZ_JABWMI010000006.1"/>
</dbReference>
<feature type="chain" id="PRO_5030855859" evidence="1">
    <location>
        <begin position="24"/>
        <end position="589"/>
    </location>
</feature>
<gene>
    <name evidence="2" type="ORF">HZF10_04805</name>
</gene>
<comment type="caution">
    <text evidence="2">The sequence shown here is derived from an EMBL/GenBank/DDBJ whole genome shotgun (WGS) entry which is preliminary data.</text>
</comment>
<sequence>MNRIFCIIFAALFALTASSQNLAKDSIALQKIIRKTIGNSTAPGIYEVKEPKDIKFVSGYISARNKTIKPEIKTLSVIDENTLGRRYRNGDKSAIPEILTILGNDNYEAIAKVLEEMSYDYTDNQPVHYLEPELKERIFKLVSNDSVDFAATRYLGENNIDGFVALFEENIRMGISQNPRLIMPWLAKAKSQVAFDYMARELEQGRIAPIGWGASDRFLVHGNDQQKKKLRDLIYAYFSKNPITVDDITHPVIGEFMADERAARSELFANIVAHGDKRSIAFLEKTFSALAIEKLPNVDPQEISAIVQINTLHYKAPAERKAVFLDLLSKKMVLGDAFEKVRSDEVLRNDEEVAQALVSHWFNQKYASNLTIVSYFKDKNQVEFDALVLKSIPDGKKRRDLSEDFAISKKTVQDHSDYLFKNGFIDTPITPQMIEDFKKANFYEPDEQINDIKTTTQIAKIGLSFDAESEIPNDYSTLLSEFVAISKGKLKGIKSYVQAGNYRQGSGYEYRFLVSDGKKSYIVVTQDQGDWYDMETFDKLLDRLTSDAKIEDRFYSISGGNDSFYVFGEPEKIEKLRNDYKLRNSWEIK</sequence>